<evidence type="ECO:0000313" key="3">
    <source>
        <dbReference type="Proteomes" id="UP001148018"/>
    </source>
</evidence>
<dbReference type="Proteomes" id="UP001148018">
    <property type="component" value="Unassembled WGS sequence"/>
</dbReference>
<evidence type="ECO:0000313" key="2">
    <source>
        <dbReference type="EMBL" id="KAJ3598115.1"/>
    </source>
</evidence>
<dbReference type="AlphaFoldDB" id="A0A9Q0E3E3"/>
<proteinExistence type="predicted"/>
<gene>
    <name evidence="2" type="ORF">NHX12_001629</name>
</gene>
<feature type="region of interest" description="Disordered" evidence="1">
    <location>
        <begin position="38"/>
        <end position="71"/>
    </location>
</feature>
<protein>
    <submittedName>
        <fullName evidence="2">Uncharacterized protein</fullName>
    </submittedName>
</protein>
<evidence type="ECO:0000256" key="1">
    <source>
        <dbReference type="SAM" id="MobiDB-lite"/>
    </source>
</evidence>
<comment type="caution">
    <text evidence="2">The sequence shown here is derived from an EMBL/GenBank/DDBJ whole genome shotgun (WGS) entry which is preliminary data.</text>
</comment>
<reference evidence="2" key="1">
    <citation type="submission" date="2022-07" db="EMBL/GenBank/DDBJ databases">
        <title>Chromosome-level genome of Muraenolepis orangiensis.</title>
        <authorList>
            <person name="Kim J."/>
        </authorList>
    </citation>
    <scope>NUCLEOTIDE SEQUENCE</scope>
    <source>
        <strain evidence="2">KU_S4_2022</strain>
        <tissue evidence="2">Muscle</tissue>
    </source>
</reference>
<organism evidence="2 3">
    <name type="scientific">Muraenolepis orangiensis</name>
    <name type="common">Patagonian moray cod</name>
    <dbReference type="NCBI Taxonomy" id="630683"/>
    <lineage>
        <taxon>Eukaryota</taxon>
        <taxon>Metazoa</taxon>
        <taxon>Chordata</taxon>
        <taxon>Craniata</taxon>
        <taxon>Vertebrata</taxon>
        <taxon>Euteleostomi</taxon>
        <taxon>Actinopterygii</taxon>
        <taxon>Neopterygii</taxon>
        <taxon>Teleostei</taxon>
        <taxon>Neoteleostei</taxon>
        <taxon>Acanthomorphata</taxon>
        <taxon>Zeiogadaria</taxon>
        <taxon>Gadariae</taxon>
        <taxon>Gadiformes</taxon>
        <taxon>Muraenolepidoidei</taxon>
        <taxon>Muraenolepididae</taxon>
        <taxon>Muraenolepis</taxon>
    </lineage>
</organism>
<sequence length="84" mass="8872">MKTVLQRKLPPPPPRAPADDFLSELVAIKSSPVAHPRFRPRGFSGFGLPNDLETSRGKEGGAGCGNEKKGGNLLNSCASVPSCR</sequence>
<keyword evidence="3" id="KW-1185">Reference proteome</keyword>
<dbReference type="EMBL" id="JANIIK010000109">
    <property type="protein sequence ID" value="KAJ3598115.1"/>
    <property type="molecule type" value="Genomic_DNA"/>
</dbReference>
<name>A0A9Q0E3E3_9TELE</name>
<accession>A0A9Q0E3E3</accession>